<proteinExistence type="predicted"/>
<organism evidence="2 3">
    <name type="scientific">Salipaludibacillus agaradhaerens</name>
    <name type="common">Bacillus agaradhaerens</name>
    <dbReference type="NCBI Taxonomy" id="76935"/>
    <lineage>
        <taxon>Bacteria</taxon>
        <taxon>Bacillati</taxon>
        <taxon>Bacillota</taxon>
        <taxon>Bacilli</taxon>
        <taxon>Bacillales</taxon>
        <taxon>Bacillaceae</taxon>
    </lineage>
</organism>
<dbReference type="PANTHER" id="PTHR33930">
    <property type="entry name" value="ALKYL HYDROPEROXIDE REDUCTASE AHPD"/>
    <property type="match status" value="1"/>
</dbReference>
<dbReference type="EMBL" id="JABXYM010000001">
    <property type="protein sequence ID" value="MCR6095214.1"/>
    <property type="molecule type" value="Genomic_DNA"/>
</dbReference>
<name>A0A9Q4AYX4_SALAG</name>
<dbReference type="InterPro" id="IPR029032">
    <property type="entry name" value="AhpD-like"/>
</dbReference>
<evidence type="ECO:0000259" key="1">
    <source>
        <dbReference type="Pfam" id="PF02627"/>
    </source>
</evidence>
<dbReference type="Gene3D" id="1.20.1290.10">
    <property type="entry name" value="AhpD-like"/>
    <property type="match status" value="1"/>
</dbReference>
<dbReference type="GO" id="GO:0051920">
    <property type="term" value="F:peroxiredoxin activity"/>
    <property type="evidence" value="ECO:0007669"/>
    <property type="project" value="InterPro"/>
</dbReference>
<protein>
    <submittedName>
        <fullName evidence="2">Carboxymuconolactone decarboxylase family protein</fullName>
    </submittedName>
</protein>
<feature type="domain" description="Carboxymuconolactone decarboxylase-like" evidence="1">
    <location>
        <begin position="28"/>
        <end position="111"/>
    </location>
</feature>
<dbReference type="AlphaFoldDB" id="A0A9Q4AYX4"/>
<evidence type="ECO:0000313" key="2">
    <source>
        <dbReference type="EMBL" id="MCR6095214.1"/>
    </source>
</evidence>
<accession>A0A9Q4AYX4</accession>
<keyword evidence="3" id="KW-1185">Reference proteome</keyword>
<dbReference type="PANTHER" id="PTHR33930:SF2">
    <property type="entry name" value="BLR3452 PROTEIN"/>
    <property type="match status" value="1"/>
</dbReference>
<sequence>MENEYNSSIEAALHHYKEGMGYFSEQMPDIAHKYHTFTEACFAEGVLSQKEKQLIALGISINAQDEYCIIYHVKGCLDQGASREEILETVAVTGAFGGGAALSQGVTLVEEAIQELSGDMFS</sequence>
<evidence type="ECO:0000313" key="3">
    <source>
        <dbReference type="Proteomes" id="UP001057753"/>
    </source>
</evidence>
<reference evidence="2" key="1">
    <citation type="submission" date="2020-06" db="EMBL/GenBank/DDBJ databases">
        <title>Insight into the genomes of haloalkaliphilic bacilli from Kenyan soda lakes.</title>
        <authorList>
            <person name="Mwirichia R."/>
            <person name="Villamizar G.C."/>
            <person name="Poehlein A."/>
            <person name="Mugweru J."/>
            <person name="Kipnyargis A."/>
            <person name="Kiplimo D."/>
            <person name="Orwa P."/>
            <person name="Daniel R."/>
        </authorList>
    </citation>
    <scope>NUCLEOTIDE SEQUENCE</scope>
    <source>
        <strain evidence="2">B1096_S55</strain>
    </source>
</reference>
<comment type="caution">
    <text evidence="2">The sequence shown here is derived from an EMBL/GenBank/DDBJ whole genome shotgun (WGS) entry which is preliminary data.</text>
</comment>
<dbReference type="RefSeq" id="WP_078579255.1">
    <property type="nucleotide sequence ID" value="NZ_JABXYM010000001.1"/>
</dbReference>
<dbReference type="Pfam" id="PF02627">
    <property type="entry name" value="CMD"/>
    <property type="match status" value="1"/>
</dbReference>
<dbReference type="Proteomes" id="UP001057753">
    <property type="component" value="Unassembled WGS sequence"/>
</dbReference>
<dbReference type="OrthoDB" id="1683318at2"/>
<gene>
    <name evidence="2" type="ORF">HXA33_01450</name>
</gene>
<dbReference type="InterPro" id="IPR003779">
    <property type="entry name" value="CMD-like"/>
</dbReference>
<dbReference type="SUPFAM" id="SSF69118">
    <property type="entry name" value="AhpD-like"/>
    <property type="match status" value="1"/>
</dbReference>